<dbReference type="Pfam" id="PF01136">
    <property type="entry name" value="Peptidase_U32"/>
    <property type="match status" value="1"/>
</dbReference>
<dbReference type="Proteomes" id="UP000319138">
    <property type="component" value="Unassembled WGS sequence"/>
</dbReference>
<dbReference type="InterPro" id="IPR020988">
    <property type="entry name" value="Pept_U32_collagenase"/>
</dbReference>
<dbReference type="InterPro" id="IPR051454">
    <property type="entry name" value="RNA/ubiquinone_mod_enzymes"/>
</dbReference>
<reference evidence="2 3" key="1">
    <citation type="submission" date="2019-07" db="EMBL/GenBank/DDBJ databases">
        <title>Gilliamella genomes.</title>
        <authorList>
            <person name="Zheng H."/>
        </authorList>
    </citation>
    <scope>NUCLEOTIDE SEQUENCE [LARGE SCALE GENOMIC DNA]</scope>
    <source>
        <strain evidence="2 3">W8131</strain>
    </source>
</reference>
<accession>A0A556RU18</accession>
<proteinExistence type="predicted"/>
<dbReference type="PROSITE" id="PS01276">
    <property type="entry name" value="PEPTIDASE_U32"/>
    <property type="match status" value="1"/>
</dbReference>
<evidence type="ECO:0000313" key="3">
    <source>
        <dbReference type="Proteomes" id="UP000319138"/>
    </source>
</evidence>
<comment type="caution">
    <text evidence="2">The sequence shown here is derived from an EMBL/GenBank/DDBJ whole genome shotgun (WGS) entry which is preliminary data.</text>
</comment>
<dbReference type="RefSeq" id="WP_144188557.1">
    <property type="nucleotide sequence ID" value="NZ_VMHL01000001.1"/>
</dbReference>
<organism evidence="2 3">
    <name type="scientific">Gilliamella apicola</name>
    <dbReference type="NCBI Taxonomy" id="1196095"/>
    <lineage>
        <taxon>Bacteria</taxon>
        <taxon>Pseudomonadati</taxon>
        <taxon>Pseudomonadota</taxon>
        <taxon>Gammaproteobacteria</taxon>
        <taxon>Orbales</taxon>
        <taxon>Orbaceae</taxon>
        <taxon>Gilliamella</taxon>
    </lineage>
</organism>
<feature type="domain" description="Peptidase U32 collagenase" evidence="1">
    <location>
        <begin position="390"/>
        <end position="504"/>
    </location>
</feature>
<sequence>MQTNNNKLELLSPAKNIDIAKQAILHGADAVYIGGPHFGARHNAGNSVSDIAELVEFAHRFYAKVFVTLNTILHDNELEIARQLIWQLYDAGVDALIVQDMGILAMDIPPIDLHASTQMDIRTPQKAKFLSDVGFSQIVLARELNLTEIANIHQQIDANLEFFIHGALCVAFSGQCYISHAQTGRSANRGDCSQACRLPFTLKDDQDRVVAYEKHLLSMKDNNQSKNLIELIQAGVRSFKIEGRYKDLSYVKNITAFYRKKLDEILEKSDDFVSASSGRTQHSFTPDPNRTFHRGATDYFVRGRQANIGAFDSPKFIGLPIGEMTKVTNQTIDIKSEKILTNGDGLNVLVKREIVGFRADKVEKVANNHYRVFPNELPKVFHSLKLPYQINRNLDHNWQQSLLKESSSRRIGVAFELINQSNVLQLIATSEEGCRVKIALKGEFELAEQSDKALKNIKDSLSKLGQTIYYLTDLNVNLIEIFFIPSSQLNQLRRDIIDKLTLERLTHYQRKLRKPQTEPAPIYPEEQLSFLANIYNHKARQFYAQHGVKLIESAFEAHKVKDDAPLMITKHCLRFAFNLCPKQAKGIQGVKTKVTPMKLIQNNNEELILKFNCKACEMQVWGKIKNHILKMPLPGSELILLTNK</sequence>
<dbReference type="AlphaFoldDB" id="A0A556RU18"/>
<dbReference type="EMBL" id="VMHL01000001">
    <property type="protein sequence ID" value="TSJ92397.1"/>
    <property type="molecule type" value="Genomic_DNA"/>
</dbReference>
<protein>
    <submittedName>
        <fullName evidence="2">U32 family peptidase</fullName>
    </submittedName>
</protein>
<dbReference type="PANTHER" id="PTHR30217:SF10">
    <property type="entry name" value="23S RRNA 5-HYDROXYCYTIDINE C2501 SYNTHASE"/>
    <property type="match status" value="1"/>
</dbReference>
<evidence type="ECO:0000259" key="1">
    <source>
        <dbReference type="Pfam" id="PF12392"/>
    </source>
</evidence>
<gene>
    <name evidence="2" type="ORF">FPQ14_01430</name>
</gene>
<dbReference type="Pfam" id="PF12392">
    <property type="entry name" value="DUF3656"/>
    <property type="match status" value="1"/>
</dbReference>
<name>A0A556RU18_9GAMM</name>
<dbReference type="InterPro" id="IPR001539">
    <property type="entry name" value="Peptidase_U32"/>
</dbReference>
<evidence type="ECO:0000313" key="2">
    <source>
        <dbReference type="EMBL" id="TSJ92397.1"/>
    </source>
</evidence>
<dbReference type="PANTHER" id="PTHR30217">
    <property type="entry name" value="PEPTIDASE U32 FAMILY"/>
    <property type="match status" value="1"/>
</dbReference>